<keyword evidence="1" id="KW-1133">Transmembrane helix</keyword>
<evidence type="ECO:0000313" key="3">
    <source>
        <dbReference type="Proteomes" id="UP000317010"/>
    </source>
</evidence>
<dbReference type="Proteomes" id="UP000317010">
    <property type="component" value="Unassembled WGS sequence"/>
</dbReference>
<accession>A0A562U790</accession>
<feature type="transmembrane region" description="Helical" evidence="1">
    <location>
        <begin position="17"/>
        <end position="38"/>
    </location>
</feature>
<keyword evidence="3" id="KW-1185">Reference proteome</keyword>
<protein>
    <submittedName>
        <fullName evidence="2">Uncharacterized protein</fullName>
    </submittedName>
</protein>
<comment type="caution">
    <text evidence="2">The sequence shown here is derived from an EMBL/GenBank/DDBJ whole genome shotgun (WGS) entry which is preliminary data.</text>
</comment>
<gene>
    <name evidence="2" type="ORF">JN11_01857</name>
</gene>
<dbReference type="EMBL" id="VLLI01000004">
    <property type="protein sequence ID" value="TWJ01703.1"/>
    <property type="molecule type" value="Genomic_DNA"/>
</dbReference>
<dbReference type="AlphaFoldDB" id="A0A562U790"/>
<evidence type="ECO:0000256" key="1">
    <source>
        <dbReference type="SAM" id="Phobius"/>
    </source>
</evidence>
<name>A0A562U790_9SPHI</name>
<proteinExistence type="predicted"/>
<sequence>MTTIEHRELKGITVKNLVVTIMSTASIVASVMTTYFGLKDDIHAIKNSQETESRINNIRIKVLEDEVSLLQKQVDEIKICTANTSPNKNPSALKTTGTVLLSAVAAK</sequence>
<organism evidence="2 3">
    <name type="scientific">Mucilaginibacter frigoritolerans</name>
    <dbReference type="NCBI Taxonomy" id="652788"/>
    <lineage>
        <taxon>Bacteria</taxon>
        <taxon>Pseudomonadati</taxon>
        <taxon>Bacteroidota</taxon>
        <taxon>Sphingobacteriia</taxon>
        <taxon>Sphingobacteriales</taxon>
        <taxon>Sphingobacteriaceae</taxon>
        <taxon>Mucilaginibacter</taxon>
    </lineage>
</organism>
<dbReference type="OrthoDB" id="797642at2"/>
<evidence type="ECO:0000313" key="2">
    <source>
        <dbReference type="EMBL" id="TWJ01703.1"/>
    </source>
</evidence>
<reference evidence="2 3" key="1">
    <citation type="submission" date="2019-07" db="EMBL/GenBank/DDBJ databases">
        <title>Genomic Encyclopedia of Archaeal and Bacterial Type Strains, Phase II (KMG-II): from individual species to whole genera.</title>
        <authorList>
            <person name="Goeker M."/>
        </authorList>
    </citation>
    <scope>NUCLEOTIDE SEQUENCE [LARGE SCALE GENOMIC DNA]</scope>
    <source>
        <strain evidence="2 3">ATCC BAA-1854</strain>
    </source>
</reference>
<keyword evidence="1" id="KW-0472">Membrane</keyword>
<dbReference type="RefSeq" id="WP_144911840.1">
    <property type="nucleotide sequence ID" value="NZ_VLLI01000004.1"/>
</dbReference>
<keyword evidence="1" id="KW-0812">Transmembrane</keyword>